<protein>
    <submittedName>
        <fullName evidence="1">Uncharacterized protein</fullName>
    </submittedName>
</protein>
<dbReference type="AlphaFoldDB" id="A0A6M0Q8Y8"/>
<reference evidence="1 2" key="1">
    <citation type="submission" date="2020-02" db="EMBL/GenBank/DDBJ databases">
        <title>Bacillus aquiflavi sp. nov., isolated from yellow water of strong flavor Chinese baijiu in Yibin region of China.</title>
        <authorList>
            <person name="Xie J."/>
        </authorList>
    </citation>
    <scope>NUCLEOTIDE SEQUENCE [LARGE SCALE GENOMIC DNA]</scope>
    <source>
        <strain evidence="1 2">SA4</strain>
    </source>
</reference>
<sequence>MSKSYDELLESFKTLWTNRRFDEFQDSLSLMKRIILTDLLDELAHPRIRSTPHKKFYQAVKRITQSNLSEEDQTQIIELYIEEMEKL</sequence>
<dbReference type="EMBL" id="JAAIWM010000004">
    <property type="protein sequence ID" value="NEY72743.1"/>
    <property type="molecule type" value="Genomic_DNA"/>
</dbReference>
<evidence type="ECO:0000313" key="1">
    <source>
        <dbReference type="EMBL" id="NEY72743.1"/>
    </source>
</evidence>
<gene>
    <name evidence="1" type="ORF">G4D63_13480</name>
</gene>
<organism evidence="1 2">
    <name type="scientific">Bacillus mesophilus</name>
    <dbReference type="NCBI Taxonomy" id="1808955"/>
    <lineage>
        <taxon>Bacteria</taxon>
        <taxon>Bacillati</taxon>
        <taxon>Bacillota</taxon>
        <taxon>Bacilli</taxon>
        <taxon>Bacillales</taxon>
        <taxon>Bacillaceae</taxon>
        <taxon>Bacillus</taxon>
    </lineage>
</organism>
<keyword evidence="2" id="KW-1185">Reference proteome</keyword>
<accession>A0A6M0Q8Y8</accession>
<dbReference type="Proteomes" id="UP000481043">
    <property type="component" value="Unassembled WGS sequence"/>
</dbReference>
<comment type="caution">
    <text evidence="1">The sequence shown here is derived from an EMBL/GenBank/DDBJ whole genome shotgun (WGS) entry which is preliminary data.</text>
</comment>
<evidence type="ECO:0000313" key="2">
    <source>
        <dbReference type="Proteomes" id="UP000481043"/>
    </source>
</evidence>
<proteinExistence type="predicted"/>
<name>A0A6M0Q8Y8_9BACI</name>
<dbReference type="RefSeq" id="WP_163180192.1">
    <property type="nucleotide sequence ID" value="NZ_JAAIWM010000004.1"/>
</dbReference>